<evidence type="ECO:0000313" key="8">
    <source>
        <dbReference type="EMBL" id="TBH81503.1"/>
    </source>
</evidence>
<name>A0A6H3FEI6_9BACT</name>
<feature type="region of interest" description="Disordered" evidence="5">
    <location>
        <begin position="1"/>
        <end position="36"/>
    </location>
</feature>
<evidence type="ECO:0000256" key="5">
    <source>
        <dbReference type="SAM" id="MobiDB-lite"/>
    </source>
</evidence>
<feature type="compositionally biased region" description="Pro residues" evidence="5">
    <location>
        <begin position="16"/>
        <end position="36"/>
    </location>
</feature>
<evidence type="ECO:0000259" key="7">
    <source>
        <dbReference type="Pfam" id="PF04357"/>
    </source>
</evidence>
<keyword evidence="9" id="KW-1185">Reference proteome</keyword>
<feature type="region of interest" description="Disordered" evidence="5">
    <location>
        <begin position="236"/>
        <end position="277"/>
    </location>
</feature>
<evidence type="ECO:0000313" key="9">
    <source>
        <dbReference type="Proteomes" id="UP000292919"/>
    </source>
</evidence>
<evidence type="ECO:0000256" key="6">
    <source>
        <dbReference type="SAM" id="Phobius"/>
    </source>
</evidence>
<dbReference type="EMBL" id="SIXC01000002">
    <property type="protein sequence ID" value="TBH81503.1"/>
    <property type="molecule type" value="Genomic_DNA"/>
</dbReference>
<organism evidence="8 9">
    <name type="scientific">Desulfovibrio legallii</name>
    <dbReference type="NCBI Taxonomy" id="571438"/>
    <lineage>
        <taxon>Bacteria</taxon>
        <taxon>Pseudomonadati</taxon>
        <taxon>Thermodesulfobacteriota</taxon>
        <taxon>Desulfovibrionia</taxon>
        <taxon>Desulfovibrionales</taxon>
        <taxon>Desulfovibrionaceae</taxon>
        <taxon>Desulfovibrio</taxon>
    </lineage>
</organism>
<keyword evidence="2 6" id="KW-0812">Transmembrane</keyword>
<dbReference type="PANTHER" id="PTHR36985:SF1">
    <property type="entry name" value="TRANSLOCATION AND ASSEMBLY MODULE SUBUNIT TAMB"/>
    <property type="match status" value="1"/>
</dbReference>
<dbReference type="Proteomes" id="UP000292919">
    <property type="component" value="Unassembled WGS sequence"/>
</dbReference>
<feature type="compositionally biased region" description="Low complexity" evidence="5">
    <location>
        <begin position="236"/>
        <end position="253"/>
    </location>
</feature>
<dbReference type="PANTHER" id="PTHR36985">
    <property type="entry name" value="TRANSLOCATION AND ASSEMBLY MODULE SUBUNIT TAMB"/>
    <property type="match status" value="1"/>
</dbReference>
<comment type="caution">
    <text evidence="8">The sequence shown here is derived from an EMBL/GenBank/DDBJ whole genome shotgun (WGS) entry which is preliminary data.</text>
</comment>
<feature type="compositionally biased region" description="Low complexity" evidence="5">
    <location>
        <begin position="734"/>
        <end position="749"/>
    </location>
</feature>
<dbReference type="InterPro" id="IPR007452">
    <property type="entry name" value="TamB_C"/>
</dbReference>
<dbReference type="GO" id="GO:0009306">
    <property type="term" value="P:protein secretion"/>
    <property type="evidence" value="ECO:0007669"/>
    <property type="project" value="InterPro"/>
</dbReference>
<protein>
    <recommendedName>
        <fullName evidence="7">Translocation and assembly module TamB C-terminal domain-containing protein</fullName>
    </recommendedName>
</protein>
<feature type="region of interest" description="Disordered" evidence="5">
    <location>
        <begin position="725"/>
        <end position="772"/>
    </location>
</feature>
<reference evidence="8 9" key="1">
    <citation type="submission" date="2018-12" db="EMBL/GenBank/DDBJ databases">
        <title>First genome draft of Desulfovibrio legallis sp. nov.</title>
        <authorList>
            <person name="Ben Dhia O."/>
            <person name="Najjari A."/>
            <person name="Ferjani R."/>
            <person name="Fhoula I."/>
            <person name="Fardeau M.-L."/>
            <person name="Boudabbous A."/>
            <person name="Ouzari H.I."/>
        </authorList>
    </citation>
    <scope>NUCLEOTIDE SEQUENCE [LARGE SCALE GENOMIC DNA]</scope>
    <source>
        <strain evidence="8 9">H1T</strain>
    </source>
</reference>
<dbReference type="GO" id="GO:0005886">
    <property type="term" value="C:plasma membrane"/>
    <property type="evidence" value="ECO:0007669"/>
    <property type="project" value="InterPro"/>
</dbReference>
<comment type="subcellular location">
    <subcellularLocation>
        <location evidence="1">Membrane</location>
        <topology evidence="1">Single-pass membrane protein</topology>
    </subcellularLocation>
</comment>
<feature type="transmembrane region" description="Helical" evidence="6">
    <location>
        <begin position="48"/>
        <end position="71"/>
    </location>
</feature>
<dbReference type="GO" id="GO:0097347">
    <property type="term" value="C:TAM protein secretion complex"/>
    <property type="evidence" value="ECO:0007669"/>
    <property type="project" value="TreeGrafter"/>
</dbReference>
<proteinExistence type="predicted"/>
<keyword evidence="4 6" id="KW-0472">Membrane</keyword>
<feature type="domain" description="Translocation and assembly module TamB C-terminal" evidence="7">
    <location>
        <begin position="1136"/>
        <end position="1502"/>
    </location>
</feature>
<feature type="compositionally biased region" description="Low complexity" evidence="5">
    <location>
        <begin position="262"/>
        <end position="271"/>
    </location>
</feature>
<keyword evidence="3 6" id="KW-1133">Transmembrane helix</keyword>
<dbReference type="Pfam" id="PF04357">
    <property type="entry name" value="TamB"/>
    <property type="match status" value="1"/>
</dbReference>
<feature type="compositionally biased region" description="Polar residues" evidence="5">
    <location>
        <begin position="759"/>
        <end position="770"/>
    </location>
</feature>
<feature type="region of interest" description="Disordered" evidence="5">
    <location>
        <begin position="1228"/>
        <end position="1248"/>
    </location>
</feature>
<evidence type="ECO:0000256" key="1">
    <source>
        <dbReference type="ARBA" id="ARBA00004167"/>
    </source>
</evidence>
<evidence type="ECO:0000256" key="3">
    <source>
        <dbReference type="ARBA" id="ARBA00022989"/>
    </source>
</evidence>
<gene>
    <name evidence="8" type="ORF">EB812_01695</name>
</gene>
<feature type="region of interest" description="Disordered" evidence="5">
    <location>
        <begin position="1423"/>
        <end position="1442"/>
    </location>
</feature>
<dbReference type="RefSeq" id="WP_130957753.1">
    <property type="nucleotide sequence ID" value="NZ_JBHSHA010000012.1"/>
</dbReference>
<evidence type="ECO:0000256" key="4">
    <source>
        <dbReference type="ARBA" id="ARBA00023136"/>
    </source>
</evidence>
<evidence type="ECO:0000256" key="2">
    <source>
        <dbReference type="ARBA" id="ARBA00022692"/>
    </source>
</evidence>
<sequence>MAAPTPPRFPDASPDVRPPQPSAPVGPPASGPARPPVRPRAWWRIWRVLWRVLAGLVLLLALVAVGAVLALRSPAVQGWLVERINAALDRPVTLDAGSVPPPGAPAEAPAAPEGLRVRITSLAGPLPFGAQLGLELYDGQGLWLRVPSVRFVWDWQALPGALRIAELRVQNATLLRRPQLPPGPPPEPTPPLTEAGLRQLLGQAVRAAAQLPGWLPQVRLEEVALENARLPADLLGASLPPAPGPSASALSGPENSSSEQGAAAKSPSAKVAPEKLTSENNAAAQATPVGDGAALANPAPAAPQTLRVDLTLQAQAGTAGAHLRAMATLAPTTGAAFFLSGAVCAAASLQAEAALTPVRQGGRASLKATASLTAALTPAPAGTASQAAGLPAAVLAQGAALTLGLEGGLTAPEDAGPATGLSAGLTALRLTAGPLQVDGHAVWTSPATGSWLSGPLDLALGVGLTPPAAATPATTTTQAASAPASGEASAVAAAQGVASPLDMLGAPLRLDLTAQGPLAAPRTLLTLDCANVRAGGHSLTGTTLRLAAEPLRWTALLPTPADVAAPAESAQVSASGSTAAAVLQPVSAAGERGNGPDEPDAAPVVAPVATGASSSAAAPELTVTLDLVGALDGRALKTHAVLFAARAGTDLRAGLRELSSLTAGVAATGAVCAVLPQGNPYPALDGELSVRVADWQALAALLPGARLSGEAALSLQLRSQAATSSGSSTDAFRPPAAQPSAATAVAQAVPPSPAPQPSGLQTSSLPSTSTAPVAPVPAVQGVTLGWRVPRLVYTAAGAEPLQVRGLAGTVRLADLWGKALAEASLDLTELRQAALQLGAHLRAQGSLHGPLNAELRTSGFVVAHTALRWQPGSVVVDRLEARLEKKKLGFTAAPGLQLRYGEDGFGLEGLDLRLSPSGRLRAQGSKDATGMTARLSLENLDLTPWRTLAEAVPEGVVAAQVQFSGKAAAPGGDLRLEVRDLRLPNSPLKPLHLTLTGKIERGGGDALALRLLLDPESVRALGGSVCRLEARLPLRFGPDGLPTPDMHGPLRGVVRWKGAVGPLWSLVPVADQRLGGQLDLSLDLGGSPAAPAVKGFVQMDGGRYENVQLGAQLQDINLRVDLEQQGMKPGKARLRLAAADGLGGSLRVTGQAGLDGAGLDIVTVLDRLRPLRRRDVRVDLSGRVAVTGTAAAPEVRGEVRVNQGEVWLNKLAVTGTVTTLPLSEAPAPAAAKSAASPPSTKGAPPAKATEPAGLLDLRLVMPGRFSVEGYGLKSVWRADMHVGGTPAAPIIDGQVEAARGSLDFMGKNFKLSRGRVGFAGGSPGNPMLDLLLSNETPELTAYIALTGTARKLQLALRSEPEMPRDEILAQILFGKSTSELGRLENLRLAAAVAQLAGFGSGGGGSFSDLGRKTLGVDVLRLNTDSGRSTSGGSGENSEDMTAGASVEMGKYLTEELYVGVQQGMKQGSTAFIIQWELTSRANLELRTEEGGTWGGFRWKYNY</sequence>
<accession>A0A6H3FEI6</accession>